<dbReference type="EMBL" id="CAADRM010000006">
    <property type="protein sequence ID" value="VFU11325.1"/>
    <property type="molecule type" value="Genomic_DNA"/>
</dbReference>
<evidence type="ECO:0000313" key="1">
    <source>
        <dbReference type="EMBL" id="VFU11325.1"/>
    </source>
</evidence>
<name>A0A485LUV9_9ZZZZ</name>
<proteinExistence type="predicted"/>
<gene>
    <name evidence="1" type="ORF">SCFA_1030003</name>
</gene>
<sequence length="34" mass="3958">MSQVVIRENFMKTARIVSDVVKQKVMCFFEAHAN</sequence>
<protein>
    <submittedName>
        <fullName evidence="1">Uncharacterized protein</fullName>
    </submittedName>
</protein>
<reference evidence="1" key="1">
    <citation type="submission" date="2019-03" db="EMBL/GenBank/DDBJ databases">
        <authorList>
            <person name="Hao L."/>
        </authorList>
    </citation>
    <scope>NUCLEOTIDE SEQUENCE</scope>
</reference>
<accession>A0A485LUV9</accession>
<organism evidence="1">
    <name type="scientific">anaerobic digester metagenome</name>
    <dbReference type="NCBI Taxonomy" id="1263854"/>
    <lineage>
        <taxon>unclassified sequences</taxon>
        <taxon>metagenomes</taxon>
        <taxon>ecological metagenomes</taxon>
    </lineage>
</organism>
<dbReference type="AlphaFoldDB" id="A0A485LUV9"/>